<keyword evidence="2" id="KW-0472">Membrane</keyword>
<keyword evidence="2" id="KW-1133">Transmembrane helix</keyword>
<dbReference type="EMBL" id="CAXLJM020000049">
    <property type="protein sequence ID" value="CAL8113736.1"/>
    <property type="molecule type" value="Genomic_DNA"/>
</dbReference>
<keyword evidence="2" id="KW-0812">Transmembrane</keyword>
<feature type="transmembrane region" description="Helical" evidence="2">
    <location>
        <begin position="69"/>
        <end position="88"/>
    </location>
</feature>
<evidence type="ECO:0000313" key="4">
    <source>
        <dbReference type="Proteomes" id="UP001642540"/>
    </source>
</evidence>
<evidence type="ECO:0000313" key="3">
    <source>
        <dbReference type="EMBL" id="CAL8113736.1"/>
    </source>
</evidence>
<name>A0ABP1QXC7_9HEXA</name>
<keyword evidence="4" id="KW-1185">Reference proteome</keyword>
<organism evidence="3 4">
    <name type="scientific">Orchesella dallaii</name>
    <dbReference type="NCBI Taxonomy" id="48710"/>
    <lineage>
        <taxon>Eukaryota</taxon>
        <taxon>Metazoa</taxon>
        <taxon>Ecdysozoa</taxon>
        <taxon>Arthropoda</taxon>
        <taxon>Hexapoda</taxon>
        <taxon>Collembola</taxon>
        <taxon>Entomobryomorpha</taxon>
        <taxon>Entomobryoidea</taxon>
        <taxon>Orchesellidae</taxon>
        <taxon>Orchesellinae</taxon>
        <taxon>Orchesella</taxon>
    </lineage>
</organism>
<reference evidence="3 4" key="1">
    <citation type="submission" date="2024-08" db="EMBL/GenBank/DDBJ databases">
        <authorList>
            <person name="Cucini C."/>
            <person name="Frati F."/>
        </authorList>
    </citation>
    <scope>NUCLEOTIDE SEQUENCE [LARGE SCALE GENOMIC DNA]</scope>
</reference>
<evidence type="ECO:0000256" key="2">
    <source>
        <dbReference type="SAM" id="Phobius"/>
    </source>
</evidence>
<feature type="compositionally biased region" description="Basic residues" evidence="1">
    <location>
        <begin position="109"/>
        <end position="125"/>
    </location>
</feature>
<protein>
    <submittedName>
        <fullName evidence="3">Uncharacterized protein</fullName>
    </submittedName>
</protein>
<evidence type="ECO:0000256" key="1">
    <source>
        <dbReference type="SAM" id="MobiDB-lite"/>
    </source>
</evidence>
<proteinExistence type="predicted"/>
<feature type="region of interest" description="Disordered" evidence="1">
    <location>
        <begin position="100"/>
        <end position="125"/>
    </location>
</feature>
<dbReference type="Proteomes" id="UP001642540">
    <property type="component" value="Unassembled WGS sequence"/>
</dbReference>
<sequence>MYVSRVISSSGMSSKMVRVLCVILLSAVFTFTFASNTKPVLSLDESSVPDLRVSEVADPRSSNNLLTSAARSVNLSFFIPAFSLFALASQLMPQMFPSLTTTTTSSRRFPVRIPKKKRNKRRTSS</sequence>
<gene>
    <name evidence="3" type="ORF">ODALV1_LOCUS16150</name>
</gene>
<comment type="caution">
    <text evidence="3">The sequence shown here is derived from an EMBL/GenBank/DDBJ whole genome shotgun (WGS) entry which is preliminary data.</text>
</comment>
<accession>A0ABP1QXC7</accession>